<comment type="caution">
    <text evidence="2">The sequence shown here is derived from an EMBL/GenBank/DDBJ whole genome shotgun (WGS) entry which is preliminary data.</text>
</comment>
<keyword evidence="1" id="KW-0732">Signal</keyword>
<evidence type="ECO:0000313" key="2">
    <source>
        <dbReference type="EMBL" id="KAL0908034.1"/>
    </source>
</evidence>
<keyword evidence="3" id="KW-1185">Reference proteome</keyword>
<reference evidence="2 3" key="1">
    <citation type="journal article" date="2024" name="Plant Biotechnol. J.">
        <title>Dendrobium thyrsiflorum genome and its molecular insights into genes involved in important horticultural traits.</title>
        <authorList>
            <person name="Chen B."/>
            <person name="Wang J.Y."/>
            <person name="Zheng P.J."/>
            <person name="Li K.L."/>
            <person name="Liang Y.M."/>
            <person name="Chen X.F."/>
            <person name="Zhang C."/>
            <person name="Zhao X."/>
            <person name="He X."/>
            <person name="Zhang G.Q."/>
            <person name="Liu Z.J."/>
            <person name="Xu Q."/>
        </authorList>
    </citation>
    <scope>NUCLEOTIDE SEQUENCE [LARGE SCALE GENOMIC DNA]</scope>
    <source>
        <strain evidence="2">GZMU011</strain>
    </source>
</reference>
<sequence>MVRLTLDFGWALYSLLRIWSSECGATRSCPLRTTWRMRQVIVECSCPPRITAVIVECFLSSSYHCGDRGVFLSSSHHLAGAPDDRRVFLFLLTHCFDLVRQIVGLSFYSLLTVSIWSGESRYPLWLIVYIISSALPLVLQLLSPQSNKSMVKILSETHSFLATMVGQVWCPLVRFFPPWPFRPVHPFPFSFSLVVLSGANDYDLC</sequence>
<feature type="signal peptide" evidence="1">
    <location>
        <begin position="1"/>
        <end position="25"/>
    </location>
</feature>
<evidence type="ECO:0000256" key="1">
    <source>
        <dbReference type="SAM" id="SignalP"/>
    </source>
</evidence>
<proteinExistence type="predicted"/>
<evidence type="ECO:0000313" key="3">
    <source>
        <dbReference type="Proteomes" id="UP001552299"/>
    </source>
</evidence>
<name>A0ABD0U6E5_DENTH</name>
<accession>A0ABD0U6E5</accession>
<dbReference type="AlphaFoldDB" id="A0ABD0U6E5"/>
<feature type="chain" id="PRO_5044757119" evidence="1">
    <location>
        <begin position="26"/>
        <end position="205"/>
    </location>
</feature>
<organism evidence="2 3">
    <name type="scientific">Dendrobium thyrsiflorum</name>
    <name type="common">Pinecone-like raceme dendrobium</name>
    <name type="synonym">Orchid</name>
    <dbReference type="NCBI Taxonomy" id="117978"/>
    <lineage>
        <taxon>Eukaryota</taxon>
        <taxon>Viridiplantae</taxon>
        <taxon>Streptophyta</taxon>
        <taxon>Embryophyta</taxon>
        <taxon>Tracheophyta</taxon>
        <taxon>Spermatophyta</taxon>
        <taxon>Magnoliopsida</taxon>
        <taxon>Liliopsida</taxon>
        <taxon>Asparagales</taxon>
        <taxon>Orchidaceae</taxon>
        <taxon>Epidendroideae</taxon>
        <taxon>Malaxideae</taxon>
        <taxon>Dendrobiinae</taxon>
        <taxon>Dendrobium</taxon>
    </lineage>
</organism>
<dbReference type="Proteomes" id="UP001552299">
    <property type="component" value="Unassembled WGS sequence"/>
</dbReference>
<gene>
    <name evidence="2" type="ORF">M5K25_022499</name>
</gene>
<dbReference type="EMBL" id="JANQDX010000017">
    <property type="protein sequence ID" value="KAL0908034.1"/>
    <property type="molecule type" value="Genomic_DNA"/>
</dbReference>
<protein>
    <submittedName>
        <fullName evidence="2">Uncharacterized protein</fullName>
    </submittedName>
</protein>